<name>A0A1F7KZK9_9BACT</name>
<comment type="subcellular location">
    <subcellularLocation>
        <location evidence="1">Membrane</location>
        <topology evidence="1">Multi-pass membrane protein</topology>
    </subcellularLocation>
</comment>
<organism evidence="7 8">
    <name type="scientific">Candidatus Roizmanbacteria bacterium RIFOXYD1_FULL_38_12</name>
    <dbReference type="NCBI Taxonomy" id="1802093"/>
    <lineage>
        <taxon>Bacteria</taxon>
        <taxon>Candidatus Roizmaniibacteriota</taxon>
    </lineage>
</organism>
<keyword evidence="3 6" id="KW-0812">Transmembrane</keyword>
<dbReference type="PANTHER" id="PTHR10057">
    <property type="entry name" value="PERIPHERAL-TYPE BENZODIAZEPINE RECEPTOR"/>
    <property type="match status" value="1"/>
</dbReference>
<dbReference type="EMBL" id="MGBR01000001">
    <property type="protein sequence ID" value="OGK73288.1"/>
    <property type="molecule type" value="Genomic_DNA"/>
</dbReference>
<dbReference type="GO" id="GO:0033013">
    <property type="term" value="P:tetrapyrrole metabolic process"/>
    <property type="evidence" value="ECO:0007669"/>
    <property type="project" value="UniProtKB-ARBA"/>
</dbReference>
<keyword evidence="4 6" id="KW-1133">Transmembrane helix</keyword>
<dbReference type="InterPro" id="IPR038330">
    <property type="entry name" value="TspO/MBR-related_sf"/>
</dbReference>
<dbReference type="Gene3D" id="1.20.1260.100">
    <property type="entry name" value="TspO/MBR protein"/>
    <property type="match status" value="1"/>
</dbReference>
<feature type="transmembrane region" description="Helical" evidence="6">
    <location>
        <begin position="20"/>
        <end position="43"/>
    </location>
</feature>
<evidence type="ECO:0000313" key="8">
    <source>
        <dbReference type="Proteomes" id="UP000177050"/>
    </source>
</evidence>
<feature type="transmembrane region" description="Helical" evidence="6">
    <location>
        <begin position="113"/>
        <end position="130"/>
    </location>
</feature>
<comment type="similarity">
    <text evidence="2">Belongs to the TspO/BZRP family.</text>
</comment>
<feature type="transmembrane region" description="Helical" evidence="6">
    <location>
        <begin position="80"/>
        <end position="101"/>
    </location>
</feature>
<feature type="transmembrane region" description="Helical" evidence="6">
    <location>
        <begin position="50"/>
        <end position="68"/>
    </location>
</feature>
<evidence type="ECO:0000313" key="7">
    <source>
        <dbReference type="EMBL" id="OGK73288.1"/>
    </source>
</evidence>
<keyword evidence="5 6" id="KW-0472">Membrane</keyword>
<dbReference type="FunFam" id="1.20.1260.100:FF:000001">
    <property type="entry name" value="translocator protein 2"/>
    <property type="match status" value="1"/>
</dbReference>
<reference evidence="7 8" key="1">
    <citation type="journal article" date="2016" name="Nat. Commun.">
        <title>Thousands of microbial genomes shed light on interconnected biogeochemical processes in an aquifer system.</title>
        <authorList>
            <person name="Anantharaman K."/>
            <person name="Brown C.T."/>
            <person name="Hug L.A."/>
            <person name="Sharon I."/>
            <person name="Castelle C.J."/>
            <person name="Probst A.J."/>
            <person name="Thomas B.C."/>
            <person name="Singh A."/>
            <person name="Wilkins M.J."/>
            <person name="Karaoz U."/>
            <person name="Brodie E.L."/>
            <person name="Williams K.H."/>
            <person name="Hubbard S.S."/>
            <person name="Banfield J.F."/>
        </authorList>
    </citation>
    <scope>NUCLEOTIDE SEQUENCE [LARGE SCALE GENOMIC DNA]</scope>
</reference>
<dbReference type="PANTHER" id="PTHR10057:SF0">
    <property type="entry name" value="TRANSLOCATOR PROTEIN"/>
    <property type="match status" value="1"/>
</dbReference>
<dbReference type="Pfam" id="PF03073">
    <property type="entry name" value="TspO_MBR"/>
    <property type="match status" value="1"/>
</dbReference>
<dbReference type="Proteomes" id="UP000177050">
    <property type="component" value="Unassembled WGS sequence"/>
</dbReference>
<dbReference type="CDD" id="cd15904">
    <property type="entry name" value="TSPO_MBR"/>
    <property type="match status" value="1"/>
</dbReference>
<protein>
    <submittedName>
        <fullName evidence="7">TspO protein</fullName>
    </submittedName>
</protein>
<comment type="caution">
    <text evidence="7">The sequence shown here is derived from an EMBL/GenBank/DDBJ whole genome shotgun (WGS) entry which is preliminary data.</text>
</comment>
<evidence type="ECO:0000256" key="5">
    <source>
        <dbReference type="ARBA" id="ARBA00023136"/>
    </source>
</evidence>
<accession>A0A1F7KZK9</accession>
<evidence type="ECO:0000256" key="1">
    <source>
        <dbReference type="ARBA" id="ARBA00004141"/>
    </source>
</evidence>
<proteinExistence type="inferred from homology"/>
<dbReference type="GO" id="GO:0016020">
    <property type="term" value="C:membrane"/>
    <property type="evidence" value="ECO:0007669"/>
    <property type="project" value="UniProtKB-SubCell"/>
</dbReference>
<dbReference type="InterPro" id="IPR004307">
    <property type="entry name" value="TspO_MBR"/>
</dbReference>
<evidence type="ECO:0000256" key="6">
    <source>
        <dbReference type="SAM" id="Phobius"/>
    </source>
</evidence>
<dbReference type="PIRSF" id="PIRSF005859">
    <property type="entry name" value="PBR"/>
    <property type="match status" value="1"/>
</dbReference>
<evidence type="ECO:0000256" key="3">
    <source>
        <dbReference type="ARBA" id="ARBA00022692"/>
    </source>
</evidence>
<sequence length="132" mass="15475">MNNSYNWYSTLIKPLWSPPSWLFGPVWTFLYILIVISFVKVFIMGWKKEIAFLVVLPFILNLIFNFAFTPLQFGLKNNLLAAIDILLVLGTLIWLMVAIYPHAKWIAYIQIPYLLWVSFATVLQLTITYLNR</sequence>
<gene>
    <name evidence="7" type="ORF">A3K52_00630</name>
</gene>
<evidence type="ECO:0000256" key="4">
    <source>
        <dbReference type="ARBA" id="ARBA00022989"/>
    </source>
</evidence>
<dbReference type="AlphaFoldDB" id="A0A1F7KZK9"/>
<evidence type="ECO:0000256" key="2">
    <source>
        <dbReference type="ARBA" id="ARBA00007524"/>
    </source>
</evidence>